<evidence type="ECO:0000313" key="2">
    <source>
        <dbReference type="Proteomes" id="UP000789390"/>
    </source>
</evidence>
<sequence length="275" mass="31798">MEVVELAKTVNLQGLNLMIGEEAADADDGPLSPTHPAPQPNLLMMDNVFDNPLTSSISNQQWEASILFKLLHTFFLPFEALELVSDAIHVGYERCASTIQEKFVLMPSLSVGRPTFEAAFVTRHQQEQQMTRHRLETYWNNYFPTILPKEVILNQQEPSFEWVNDDDLGDILQEVFEIGYIVPFKESLKQFLSIKEVYEAVLLSFQSNNVTSSSNNHYFDVWDGHYIKEHNYYIEHSGRILCFQVYMDEFDPANPLGSKKSKHKVCVFYWQSMNN</sequence>
<gene>
    <name evidence="1" type="ORF">DGAL_LOCUS14651</name>
</gene>
<protein>
    <submittedName>
        <fullName evidence="1">Uncharacterized protein</fullName>
    </submittedName>
</protein>
<proteinExistence type="predicted"/>
<dbReference type="OrthoDB" id="10034966at2759"/>
<accession>A0A8J2S1L0</accession>
<dbReference type="Proteomes" id="UP000789390">
    <property type="component" value="Unassembled WGS sequence"/>
</dbReference>
<keyword evidence="2" id="KW-1185">Reference proteome</keyword>
<dbReference type="EMBL" id="CAKKLH010000309">
    <property type="protein sequence ID" value="CAH0111042.1"/>
    <property type="molecule type" value="Genomic_DNA"/>
</dbReference>
<comment type="caution">
    <text evidence="1">The sequence shown here is derived from an EMBL/GenBank/DDBJ whole genome shotgun (WGS) entry which is preliminary data.</text>
</comment>
<evidence type="ECO:0000313" key="1">
    <source>
        <dbReference type="EMBL" id="CAH0111042.1"/>
    </source>
</evidence>
<name>A0A8J2S1L0_9CRUS</name>
<dbReference type="AlphaFoldDB" id="A0A8J2S1L0"/>
<reference evidence="1" key="1">
    <citation type="submission" date="2021-11" db="EMBL/GenBank/DDBJ databases">
        <authorList>
            <person name="Schell T."/>
        </authorList>
    </citation>
    <scope>NUCLEOTIDE SEQUENCE</scope>
    <source>
        <strain evidence="1">M5</strain>
    </source>
</reference>
<organism evidence="1 2">
    <name type="scientific">Daphnia galeata</name>
    <dbReference type="NCBI Taxonomy" id="27404"/>
    <lineage>
        <taxon>Eukaryota</taxon>
        <taxon>Metazoa</taxon>
        <taxon>Ecdysozoa</taxon>
        <taxon>Arthropoda</taxon>
        <taxon>Crustacea</taxon>
        <taxon>Branchiopoda</taxon>
        <taxon>Diplostraca</taxon>
        <taxon>Cladocera</taxon>
        <taxon>Anomopoda</taxon>
        <taxon>Daphniidae</taxon>
        <taxon>Daphnia</taxon>
    </lineage>
</organism>